<evidence type="ECO:0000313" key="4">
    <source>
        <dbReference type="EMBL" id="AZG48648.1"/>
    </source>
</evidence>
<organism evidence="4 5">
    <name type="scientific">Gordonia insulae</name>
    <dbReference type="NCBI Taxonomy" id="2420509"/>
    <lineage>
        <taxon>Bacteria</taxon>
        <taxon>Bacillati</taxon>
        <taxon>Actinomycetota</taxon>
        <taxon>Actinomycetes</taxon>
        <taxon>Mycobacteriales</taxon>
        <taxon>Gordoniaceae</taxon>
        <taxon>Gordonia</taxon>
    </lineage>
</organism>
<keyword evidence="2" id="KW-1133">Transmembrane helix</keyword>
<dbReference type="Proteomes" id="UP000271469">
    <property type="component" value="Chromosome"/>
</dbReference>
<sequence length="306" mass="32078">MLPTVRGVPWWGAVLVATVITGIGAAIDASNTDALGAVFKFCYLVGCVAAALVVRRRALFTAAAQPPLIAFLVGVITLYGLNADQASSGLKSLIFKVLLPIANDFPWMALTFLVTLGLVLARWFLTRDRSGGGAGKRRARTSSKPAASGEAKTTAVKAPADGTRTPAKRAARPTKAKGQAAEPGRRQATAGTPEGQVRKSATKRPGPRSPGPKGPVPDAEARPTATDAATPARRSAGAVYRAEAGEQIDAADDPVDRPLAQAATVDARPPAAAQRRRVPAEHERYESVTRQTSTTKYPSTRARNRA</sequence>
<keyword evidence="5" id="KW-1185">Reference proteome</keyword>
<feature type="transmembrane region" description="Helical" evidence="2">
    <location>
        <begin position="105"/>
        <end position="125"/>
    </location>
</feature>
<keyword evidence="2" id="KW-0812">Transmembrane</keyword>
<evidence type="ECO:0000313" key="5">
    <source>
        <dbReference type="Proteomes" id="UP000271469"/>
    </source>
</evidence>
<dbReference type="EMBL" id="CP033972">
    <property type="protein sequence ID" value="AZG48648.1"/>
    <property type="molecule type" value="Genomic_DNA"/>
</dbReference>
<feature type="compositionally biased region" description="Low complexity" evidence="1">
    <location>
        <begin position="260"/>
        <end position="273"/>
    </location>
</feature>
<feature type="compositionally biased region" description="Basic residues" evidence="1">
    <location>
        <begin position="166"/>
        <end position="175"/>
    </location>
</feature>
<feature type="compositionally biased region" description="Polar residues" evidence="1">
    <location>
        <begin position="288"/>
        <end position="298"/>
    </location>
</feature>
<feature type="region of interest" description="Disordered" evidence="1">
    <location>
        <begin position="129"/>
        <end position="306"/>
    </location>
</feature>
<feature type="transmembrane region" description="Helical" evidence="2">
    <location>
        <begin position="33"/>
        <end position="54"/>
    </location>
</feature>
<proteinExistence type="predicted"/>
<evidence type="ECO:0000259" key="3">
    <source>
        <dbReference type="Pfam" id="PF20177"/>
    </source>
</evidence>
<feature type="transmembrane region" description="Helical" evidence="2">
    <location>
        <begin position="7"/>
        <end position="27"/>
    </location>
</feature>
<keyword evidence="2" id="KW-0472">Membrane</keyword>
<name>A0A3G8JUV2_9ACTN</name>
<protein>
    <recommendedName>
        <fullName evidence="3">DUF6542 domain-containing protein</fullName>
    </recommendedName>
</protein>
<gene>
    <name evidence="4" type="ORF">D7316_05268</name>
</gene>
<dbReference type="InterPro" id="IPR046672">
    <property type="entry name" value="DUF6542"/>
</dbReference>
<evidence type="ECO:0000256" key="1">
    <source>
        <dbReference type="SAM" id="MobiDB-lite"/>
    </source>
</evidence>
<reference evidence="4 5" key="1">
    <citation type="submission" date="2018-11" db="EMBL/GenBank/DDBJ databases">
        <title>Gordonia insulae sp. nov., isolated from an island soil.</title>
        <authorList>
            <person name="Kim Y.S."/>
            <person name="Kim S.B."/>
        </authorList>
    </citation>
    <scope>NUCLEOTIDE SEQUENCE [LARGE SCALE GENOMIC DNA]</scope>
    <source>
        <strain evidence="4 5">MMS17-SY073</strain>
    </source>
</reference>
<accession>A0A3G8JUV2</accession>
<feature type="domain" description="DUF6542" evidence="3">
    <location>
        <begin position="7"/>
        <end position="127"/>
    </location>
</feature>
<evidence type="ECO:0000256" key="2">
    <source>
        <dbReference type="SAM" id="Phobius"/>
    </source>
</evidence>
<feature type="compositionally biased region" description="Low complexity" evidence="1">
    <location>
        <begin position="216"/>
        <end position="236"/>
    </location>
</feature>
<dbReference type="KEGG" id="gom:D7316_05268"/>
<feature type="compositionally biased region" description="Basic and acidic residues" evidence="1">
    <location>
        <begin position="278"/>
        <end position="287"/>
    </location>
</feature>
<feature type="transmembrane region" description="Helical" evidence="2">
    <location>
        <begin position="59"/>
        <end position="81"/>
    </location>
</feature>
<dbReference type="AlphaFoldDB" id="A0A3G8JUV2"/>
<dbReference type="Pfam" id="PF20177">
    <property type="entry name" value="DUF6542"/>
    <property type="match status" value="1"/>
</dbReference>